<dbReference type="Pfam" id="PF00668">
    <property type="entry name" value="Condensation"/>
    <property type="match status" value="1"/>
</dbReference>
<comment type="caution">
    <text evidence="2">The sequence shown here is derived from an EMBL/GenBank/DDBJ whole genome shotgun (WGS) entry which is preliminary data.</text>
</comment>
<dbReference type="Gene3D" id="3.30.559.10">
    <property type="entry name" value="Chloramphenicol acetyltransferase-like domain"/>
    <property type="match status" value="1"/>
</dbReference>
<protein>
    <recommendedName>
        <fullName evidence="1">Condensation domain-containing protein</fullName>
    </recommendedName>
</protein>
<keyword evidence="3" id="KW-1185">Reference proteome</keyword>
<evidence type="ECO:0000313" key="3">
    <source>
        <dbReference type="Proteomes" id="UP000185596"/>
    </source>
</evidence>
<dbReference type="Gene3D" id="3.30.559.30">
    <property type="entry name" value="Nonribosomal peptide synthetase, condensation domain"/>
    <property type="match status" value="1"/>
</dbReference>
<dbReference type="GO" id="GO:0009366">
    <property type="term" value="C:enterobactin synthetase complex"/>
    <property type="evidence" value="ECO:0007669"/>
    <property type="project" value="TreeGrafter"/>
</dbReference>
<dbReference type="GO" id="GO:0008610">
    <property type="term" value="P:lipid biosynthetic process"/>
    <property type="evidence" value="ECO:0007669"/>
    <property type="project" value="UniProtKB-ARBA"/>
</dbReference>
<dbReference type="STRING" id="1912961.BU204_05990"/>
<dbReference type="OrthoDB" id="2472181at2"/>
<dbReference type="GO" id="GO:0031177">
    <property type="term" value="F:phosphopantetheine binding"/>
    <property type="evidence" value="ECO:0007669"/>
    <property type="project" value="TreeGrafter"/>
</dbReference>
<feature type="domain" description="Condensation" evidence="1">
    <location>
        <begin position="88"/>
        <end position="525"/>
    </location>
</feature>
<dbReference type="EMBL" id="MSIE01000007">
    <property type="protein sequence ID" value="OLF18503.1"/>
    <property type="molecule type" value="Genomic_DNA"/>
</dbReference>
<dbReference type="GO" id="GO:0009239">
    <property type="term" value="P:enterobactin biosynthetic process"/>
    <property type="evidence" value="ECO:0007669"/>
    <property type="project" value="TreeGrafter"/>
</dbReference>
<organism evidence="2 3">
    <name type="scientific">Actinophytocola xanthii</name>
    <dbReference type="NCBI Taxonomy" id="1912961"/>
    <lineage>
        <taxon>Bacteria</taxon>
        <taxon>Bacillati</taxon>
        <taxon>Actinomycetota</taxon>
        <taxon>Actinomycetes</taxon>
        <taxon>Pseudonocardiales</taxon>
        <taxon>Pseudonocardiaceae</taxon>
    </lineage>
</organism>
<evidence type="ECO:0000259" key="1">
    <source>
        <dbReference type="Pfam" id="PF00668"/>
    </source>
</evidence>
<dbReference type="RefSeq" id="WP_075124530.1">
    <property type="nucleotide sequence ID" value="NZ_MSIE01000007.1"/>
</dbReference>
<dbReference type="GO" id="GO:0005829">
    <property type="term" value="C:cytosol"/>
    <property type="evidence" value="ECO:0007669"/>
    <property type="project" value="TreeGrafter"/>
</dbReference>
<dbReference type="PANTHER" id="PTHR45527:SF1">
    <property type="entry name" value="FATTY ACID SYNTHASE"/>
    <property type="match status" value="1"/>
</dbReference>
<dbReference type="InterPro" id="IPR023213">
    <property type="entry name" value="CAT-like_dom_sf"/>
</dbReference>
<dbReference type="GO" id="GO:0043041">
    <property type="term" value="P:amino acid activation for nonribosomal peptide biosynthetic process"/>
    <property type="evidence" value="ECO:0007669"/>
    <property type="project" value="TreeGrafter"/>
</dbReference>
<dbReference type="InterPro" id="IPR001242">
    <property type="entry name" value="Condensation_dom"/>
</dbReference>
<gene>
    <name evidence="2" type="ORF">BU204_05990</name>
</gene>
<name>A0A1Q8CVX2_9PSEU</name>
<evidence type="ECO:0000313" key="2">
    <source>
        <dbReference type="EMBL" id="OLF18503.1"/>
    </source>
</evidence>
<dbReference type="Proteomes" id="UP000185596">
    <property type="component" value="Unassembled WGS sequence"/>
</dbReference>
<dbReference type="GO" id="GO:0047527">
    <property type="term" value="F:2,3-dihydroxybenzoate-serine ligase activity"/>
    <property type="evidence" value="ECO:0007669"/>
    <property type="project" value="TreeGrafter"/>
</dbReference>
<dbReference type="SUPFAM" id="SSF52777">
    <property type="entry name" value="CoA-dependent acyltransferases"/>
    <property type="match status" value="2"/>
</dbReference>
<accession>A0A1Q8CVX2</accession>
<dbReference type="PANTHER" id="PTHR45527">
    <property type="entry name" value="NONRIBOSOMAL PEPTIDE SYNTHETASE"/>
    <property type="match status" value="1"/>
</dbReference>
<proteinExistence type="predicted"/>
<sequence length="769" mass="82306">MRAEELGAVLLDALRGKAAGKPVSTARSWAQNGGTSLEAYAAVMRIEQELGLVVPVARVLGPLPLTEVIEQALTTPAPEASRLPASGGTVPATASQRRHWRHAQGEGSAAFLNMGHALFCRRDFDPDRAEAAFRAVVARHEALRNRYVLDRAGTLLLEEVADWPERASFTRHPRSSSVERATELVRADVARPFPLGQEPPVRGGCVPLDDDTEDATAGAAIVYFCVHHITADGWSVDLLAGDFLALYAGTPELPAATPFSHYAAALDARARAGVYAEDVDYWRAKFARVSPDFTIAAQDGEAAGQRAASARLAWDGPGEAEAVRAAARALGVTTYSLLLSALLAAAHVLSGAEDVVVMSGVANRNRADHRDTVGLFTNQIFFVGHFPDDATASETVGDHVRRVHADVVESLARSELPVEVVLDELGAYAAARTLAPYANILFQAAQAPIDPPAIRDGSWRAHPLGTGSIKRHCNLHLVDTPTELALDLAYSIALVGERDATRLLRAVRAAVDHVQRAVASPVAELVATVRDAVQRRETAPTVFTLDYPGARAEPALAPVLRERFGGLAVVELPVPRSLAEREIEDCRRRCGELVRRAEGPALVVAYCSAAAWGHHLVAELGETAVLLTVSGTVATERSWVEEFAVLVRRFDEGIDLSTVEQKVVAGSPAERRAAAEDVLAEMRRLLTSAMTRRFGDPLGRVARETMEVQLSWLAYLGCCVALGPPPGRGHTEELHLSGTLADAAEELEDGLAPLLERLGHPATAGAEAR</sequence>
<dbReference type="AlphaFoldDB" id="A0A1Q8CVX2"/>
<reference evidence="2 3" key="1">
    <citation type="submission" date="2016-12" db="EMBL/GenBank/DDBJ databases">
        <title>The draft genome sequence of Actinophytocola sp. 11-183.</title>
        <authorList>
            <person name="Wang W."/>
            <person name="Yuan L."/>
        </authorList>
    </citation>
    <scope>NUCLEOTIDE SEQUENCE [LARGE SCALE GENOMIC DNA]</scope>
    <source>
        <strain evidence="2 3">11-183</strain>
    </source>
</reference>